<reference evidence="2 4" key="1">
    <citation type="submission" date="2015-09" db="EMBL/GenBank/DDBJ databases">
        <authorList>
            <consortium name="Pathogen Informatics"/>
        </authorList>
    </citation>
    <scope>NUCLEOTIDE SEQUENCE [LARGE SCALE GENOMIC DNA]</scope>
    <source>
        <strain evidence="2 4">2789STDY5834939</strain>
    </source>
</reference>
<reference evidence="3 5" key="2">
    <citation type="submission" date="2018-08" db="EMBL/GenBank/DDBJ databases">
        <title>A genome reference for cultivated species of the human gut microbiota.</title>
        <authorList>
            <person name="Zou Y."/>
            <person name="Xue W."/>
            <person name="Luo G."/>
        </authorList>
    </citation>
    <scope>NUCLEOTIDE SEQUENCE [LARGE SCALE GENOMIC DNA]</scope>
    <source>
        <strain evidence="3 5">TF05-12AC</strain>
    </source>
</reference>
<dbReference type="EMBL" id="QVME01000002">
    <property type="protein sequence ID" value="RGE68814.1"/>
    <property type="molecule type" value="Genomic_DNA"/>
</dbReference>
<dbReference type="AlphaFoldDB" id="A0A174LDR0"/>
<dbReference type="OrthoDB" id="9903761at2"/>
<evidence type="ECO:0000313" key="2">
    <source>
        <dbReference type="EMBL" id="CUP19720.1"/>
    </source>
</evidence>
<name>A0A174LDR0_9FIRM</name>
<evidence type="ECO:0000256" key="1">
    <source>
        <dbReference type="SAM" id="Phobius"/>
    </source>
</evidence>
<keyword evidence="1" id="KW-0812">Transmembrane</keyword>
<keyword evidence="1" id="KW-1133">Transmembrane helix</keyword>
<proteinExistence type="predicted"/>
<sequence>MSRKNRTGGVPAATPAGRAAAVQTAQRRRRIRLTAACIAAAAALLAVLAMALAATGFYARWATAVTVGDIKVSAATYSCYFSKAYAEISSVFSMTGGESLESYYDEATGSDWRDLVKGQADAAIQSDYAVAAEARKAGWTLRPEDQAAVEEETALIKSMAESDGYADADSYLAATVGAGCNLDTYQKFVETVKLAESYRNAYRTGLTFDQSEIQAAYEASPETFDMATFRSFYYAGSGQEQAEEAASKVTDEASFAQMARDYASADEQQTYADDGATLQTMLVSRLNEGNRAWLTDPARAYGDVGTVAYKDAGYFILFYIGLNQDEAARDQAVEERLREQTYEQWTAQLTEDYPLKRHWFGMAGIAQ</sequence>
<protein>
    <recommendedName>
        <fullName evidence="6">Peptidylprolyl isomerase</fullName>
    </recommendedName>
</protein>
<organism evidence="2 4">
    <name type="scientific">Anaerotruncus colihominis</name>
    <dbReference type="NCBI Taxonomy" id="169435"/>
    <lineage>
        <taxon>Bacteria</taxon>
        <taxon>Bacillati</taxon>
        <taxon>Bacillota</taxon>
        <taxon>Clostridia</taxon>
        <taxon>Eubacteriales</taxon>
        <taxon>Oscillospiraceae</taxon>
        <taxon>Anaerotruncus</taxon>
    </lineage>
</organism>
<dbReference type="Proteomes" id="UP000260828">
    <property type="component" value="Unassembled WGS sequence"/>
</dbReference>
<keyword evidence="1" id="KW-0472">Membrane</keyword>
<gene>
    <name evidence="3" type="ORF">DXC40_05845</name>
    <name evidence="2" type="ORF">ERS852551_00054</name>
</gene>
<dbReference type="Proteomes" id="UP000095765">
    <property type="component" value="Unassembled WGS sequence"/>
</dbReference>
<evidence type="ECO:0000313" key="5">
    <source>
        <dbReference type="Proteomes" id="UP000260828"/>
    </source>
</evidence>
<evidence type="ECO:0008006" key="6">
    <source>
        <dbReference type="Google" id="ProtNLM"/>
    </source>
</evidence>
<accession>A0A174LDR0</accession>
<evidence type="ECO:0000313" key="4">
    <source>
        <dbReference type="Proteomes" id="UP000095765"/>
    </source>
</evidence>
<dbReference type="RefSeq" id="WP_055243642.1">
    <property type="nucleotide sequence ID" value="NZ_CABIWA010000002.1"/>
</dbReference>
<feature type="transmembrane region" description="Helical" evidence="1">
    <location>
        <begin position="33"/>
        <end position="59"/>
    </location>
</feature>
<evidence type="ECO:0000313" key="3">
    <source>
        <dbReference type="EMBL" id="RGE68814.1"/>
    </source>
</evidence>
<dbReference type="EMBL" id="CZBE01000001">
    <property type="protein sequence ID" value="CUP19720.1"/>
    <property type="molecule type" value="Genomic_DNA"/>
</dbReference>